<dbReference type="CDD" id="cd18727">
    <property type="entry name" value="PIN_Swt1-like"/>
    <property type="match status" value="1"/>
</dbReference>
<accession>A0A1J1IVK8</accession>
<dbReference type="OrthoDB" id="548295at2759"/>
<feature type="coiled-coil region" evidence="1">
    <location>
        <begin position="121"/>
        <end position="148"/>
    </location>
</feature>
<sequence length="379" mass="43682">MEDNISKLPEGWIKVKSKSRPDKEYFHNKSLNLSLWRIEDLSKFIDTKSKQMPTKSISPKKSSSISNASKSIKKDNIRKVNGAKDRMTKLKVAINEERGNLNITKPYKPSSPKKNPEGKKLKNKNIALKRITELSEKLKKEVEEADTTNHTSTVVTEINNDNKDKSSDEMMDVSYEMPSDYEPMEWETIPEHEVINEVQKIRTIAITHEERNRHVSTSRNAKNLDNLFHIVVDTNVLLSNLDYVKLIKGKMFKDIGRAIIFLPYIVLCELDKLKTHEDNVAKLARRSISFIDDSFSSKDHFIHGQSAIESMEKQLIPIDCGDDEILNSCLHIQGRTKKLILLTNDKNLRNKAFVNNIESFSKEMLNFTDFNIKNDIKFD</sequence>
<gene>
    <name evidence="4" type="ORF">CLUMA_CG017347</name>
</gene>
<evidence type="ECO:0000259" key="3">
    <source>
        <dbReference type="PROSITE" id="PS50020"/>
    </source>
</evidence>
<dbReference type="EMBL" id="CVRI01000063">
    <property type="protein sequence ID" value="CRL04245.1"/>
    <property type="molecule type" value="Genomic_DNA"/>
</dbReference>
<dbReference type="STRING" id="568069.A0A1J1IVK8"/>
<dbReference type="GO" id="GO:0005634">
    <property type="term" value="C:nucleus"/>
    <property type="evidence" value="ECO:0007669"/>
    <property type="project" value="TreeGrafter"/>
</dbReference>
<dbReference type="InterPro" id="IPR001202">
    <property type="entry name" value="WW_dom"/>
</dbReference>
<evidence type="ECO:0000313" key="4">
    <source>
        <dbReference type="EMBL" id="CRL04245.1"/>
    </source>
</evidence>
<dbReference type="InterPro" id="IPR002716">
    <property type="entry name" value="PIN_dom"/>
</dbReference>
<proteinExistence type="predicted"/>
<dbReference type="SMART" id="SM00670">
    <property type="entry name" value="PINc"/>
    <property type="match status" value="1"/>
</dbReference>
<dbReference type="Proteomes" id="UP000183832">
    <property type="component" value="Unassembled WGS sequence"/>
</dbReference>
<dbReference type="Gene3D" id="3.40.50.1010">
    <property type="entry name" value="5'-nuclease"/>
    <property type="match status" value="1"/>
</dbReference>
<evidence type="ECO:0000256" key="2">
    <source>
        <dbReference type="SAM" id="MobiDB-lite"/>
    </source>
</evidence>
<evidence type="ECO:0000313" key="5">
    <source>
        <dbReference type="Proteomes" id="UP000183832"/>
    </source>
</evidence>
<dbReference type="InterPro" id="IPR052626">
    <property type="entry name" value="SWT1_Regulator"/>
</dbReference>
<keyword evidence="1" id="KW-0175">Coiled coil</keyword>
<dbReference type="PANTHER" id="PTHR16161">
    <property type="entry name" value="TRANSCRIPTIONAL PROTEIN SWT1"/>
    <property type="match status" value="1"/>
</dbReference>
<dbReference type="PANTHER" id="PTHR16161:SF0">
    <property type="entry name" value="TRANSCRIPTIONAL PROTEIN SWT1"/>
    <property type="match status" value="1"/>
</dbReference>
<reference evidence="4 5" key="1">
    <citation type="submission" date="2015-04" db="EMBL/GenBank/DDBJ databases">
        <authorList>
            <person name="Syromyatnikov M.Y."/>
            <person name="Popov V.N."/>
        </authorList>
    </citation>
    <scope>NUCLEOTIDE SEQUENCE [LARGE SCALE GENOMIC DNA]</scope>
</reference>
<protein>
    <submittedName>
        <fullName evidence="4">CLUMA_CG017347, isoform A</fullName>
    </submittedName>
</protein>
<keyword evidence="5" id="KW-1185">Reference proteome</keyword>
<dbReference type="PROSITE" id="PS50020">
    <property type="entry name" value="WW_DOMAIN_2"/>
    <property type="match status" value="1"/>
</dbReference>
<dbReference type="SUPFAM" id="SSF88723">
    <property type="entry name" value="PIN domain-like"/>
    <property type="match status" value="1"/>
</dbReference>
<feature type="region of interest" description="Disordered" evidence="2">
    <location>
        <begin position="49"/>
        <end position="84"/>
    </location>
</feature>
<name>A0A1J1IVK8_9DIPT</name>
<evidence type="ECO:0000256" key="1">
    <source>
        <dbReference type="SAM" id="Coils"/>
    </source>
</evidence>
<feature type="compositionally biased region" description="Basic and acidic residues" evidence="2">
    <location>
        <begin position="72"/>
        <end position="84"/>
    </location>
</feature>
<feature type="region of interest" description="Disordered" evidence="2">
    <location>
        <begin position="102"/>
        <end position="121"/>
    </location>
</feature>
<organism evidence="4 5">
    <name type="scientific">Clunio marinus</name>
    <dbReference type="NCBI Taxonomy" id="568069"/>
    <lineage>
        <taxon>Eukaryota</taxon>
        <taxon>Metazoa</taxon>
        <taxon>Ecdysozoa</taxon>
        <taxon>Arthropoda</taxon>
        <taxon>Hexapoda</taxon>
        <taxon>Insecta</taxon>
        <taxon>Pterygota</taxon>
        <taxon>Neoptera</taxon>
        <taxon>Endopterygota</taxon>
        <taxon>Diptera</taxon>
        <taxon>Nematocera</taxon>
        <taxon>Chironomoidea</taxon>
        <taxon>Chironomidae</taxon>
        <taxon>Clunio</taxon>
    </lineage>
</organism>
<dbReference type="Pfam" id="PF13638">
    <property type="entry name" value="PIN_4"/>
    <property type="match status" value="1"/>
</dbReference>
<feature type="compositionally biased region" description="Low complexity" evidence="2">
    <location>
        <begin position="55"/>
        <end position="70"/>
    </location>
</feature>
<feature type="domain" description="WW" evidence="3">
    <location>
        <begin position="6"/>
        <end position="41"/>
    </location>
</feature>
<dbReference type="InterPro" id="IPR029060">
    <property type="entry name" value="PIN-like_dom_sf"/>
</dbReference>
<dbReference type="AlphaFoldDB" id="A0A1J1IVK8"/>